<sequence>MENKNIFELVFSQLIQNKRNMYVNVITFGIKNNCMKYKILCLHFYKFYITCYKTISKIVKFIANKIYGNKLLISQLNFSQT</sequence>
<evidence type="ECO:0000313" key="2">
    <source>
        <dbReference type="WBParaSite" id="SPAL_0000156400.1"/>
    </source>
</evidence>
<keyword evidence="1" id="KW-1185">Reference proteome</keyword>
<accession>A0A0N5B675</accession>
<evidence type="ECO:0000313" key="1">
    <source>
        <dbReference type="Proteomes" id="UP000046392"/>
    </source>
</evidence>
<name>A0A0N5B675_STREA</name>
<organism evidence="1 2">
    <name type="scientific">Strongyloides papillosus</name>
    <name type="common">Intestinal threadworm</name>
    <dbReference type="NCBI Taxonomy" id="174720"/>
    <lineage>
        <taxon>Eukaryota</taxon>
        <taxon>Metazoa</taxon>
        <taxon>Ecdysozoa</taxon>
        <taxon>Nematoda</taxon>
        <taxon>Chromadorea</taxon>
        <taxon>Rhabditida</taxon>
        <taxon>Tylenchina</taxon>
        <taxon>Panagrolaimomorpha</taxon>
        <taxon>Strongyloidoidea</taxon>
        <taxon>Strongyloididae</taxon>
        <taxon>Strongyloides</taxon>
    </lineage>
</organism>
<reference evidence="2" key="1">
    <citation type="submission" date="2017-02" db="UniProtKB">
        <authorList>
            <consortium name="WormBaseParasite"/>
        </authorList>
    </citation>
    <scope>IDENTIFICATION</scope>
</reference>
<proteinExistence type="predicted"/>
<dbReference type="AlphaFoldDB" id="A0A0N5B675"/>
<dbReference type="Proteomes" id="UP000046392">
    <property type="component" value="Unplaced"/>
</dbReference>
<protein>
    <submittedName>
        <fullName evidence="2">Uncharacterized protein</fullName>
    </submittedName>
</protein>
<dbReference type="WBParaSite" id="SPAL_0000156400.1">
    <property type="protein sequence ID" value="SPAL_0000156400.1"/>
    <property type="gene ID" value="SPAL_0000156400"/>
</dbReference>